<dbReference type="STRING" id="1185876.BN8_01946"/>
<evidence type="ECO:0008006" key="3">
    <source>
        <dbReference type="Google" id="ProtNLM"/>
    </source>
</evidence>
<organism evidence="1 2">
    <name type="scientific">Fibrisoma limi BUZ 3</name>
    <dbReference type="NCBI Taxonomy" id="1185876"/>
    <lineage>
        <taxon>Bacteria</taxon>
        <taxon>Pseudomonadati</taxon>
        <taxon>Bacteroidota</taxon>
        <taxon>Cytophagia</taxon>
        <taxon>Cytophagales</taxon>
        <taxon>Spirosomataceae</taxon>
        <taxon>Fibrisoma</taxon>
    </lineage>
</organism>
<protein>
    <recommendedName>
        <fullName evidence="3">HMA domain-containing protein</fullName>
    </recommendedName>
</protein>
<comment type="caution">
    <text evidence="1">The sequence shown here is derived from an EMBL/GenBank/DDBJ whole genome shotgun (WGS) entry which is preliminary data.</text>
</comment>
<dbReference type="RefSeq" id="WP_009281490.1">
    <property type="nucleotide sequence ID" value="NZ_CAIT01000006.1"/>
</dbReference>
<sequence length="76" mass="8364">MKTLHFKTNLTDSEAIAAVTKNLNAIEPIDGWVIDTEAPDNLLTVQTIDNRIADQVEQAVARAGYQAEFVFEGSED</sequence>
<dbReference type="AlphaFoldDB" id="I2GG81"/>
<dbReference type="SUPFAM" id="SSF55008">
    <property type="entry name" value="HMA, heavy metal-associated domain"/>
    <property type="match status" value="1"/>
</dbReference>
<dbReference type="Proteomes" id="UP000009309">
    <property type="component" value="Unassembled WGS sequence"/>
</dbReference>
<dbReference type="EMBL" id="CAIT01000006">
    <property type="protein sequence ID" value="CCH52906.1"/>
    <property type="molecule type" value="Genomic_DNA"/>
</dbReference>
<proteinExistence type="predicted"/>
<dbReference type="GO" id="GO:0046872">
    <property type="term" value="F:metal ion binding"/>
    <property type="evidence" value="ECO:0007669"/>
    <property type="project" value="InterPro"/>
</dbReference>
<dbReference type="InterPro" id="IPR036163">
    <property type="entry name" value="HMA_dom_sf"/>
</dbReference>
<keyword evidence="2" id="KW-1185">Reference proteome</keyword>
<accession>I2GG81</accession>
<reference evidence="1 2" key="1">
    <citation type="journal article" date="2012" name="J. Bacteriol.">
        <title>Genome Sequence of the Filamentous Bacterium Fibrisoma limi BUZ 3T.</title>
        <authorList>
            <person name="Filippini M."/>
            <person name="Qi W."/>
            <person name="Jaenicke S."/>
            <person name="Goesmann A."/>
            <person name="Smits T.H."/>
            <person name="Bagheri H.C."/>
        </authorList>
    </citation>
    <scope>NUCLEOTIDE SEQUENCE [LARGE SCALE GENOMIC DNA]</scope>
    <source>
        <strain evidence="2">BUZ 3T</strain>
    </source>
</reference>
<name>I2GG81_9BACT</name>
<evidence type="ECO:0000313" key="2">
    <source>
        <dbReference type="Proteomes" id="UP000009309"/>
    </source>
</evidence>
<evidence type="ECO:0000313" key="1">
    <source>
        <dbReference type="EMBL" id="CCH52906.1"/>
    </source>
</evidence>
<dbReference type="OrthoDB" id="677920at2"/>
<dbReference type="eggNOG" id="COG2608">
    <property type="taxonomic scope" value="Bacteria"/>
</dbReference>
<gene>
    <name evidence="1" type="ORF">BN8_01946</name>
</gene>